<evidence type="ECO:0008006" key="3">
    <source>
        <dbReference type="Google" id="ProtNLM"/>
    </source>
</evidence>
<dbReference type="AlphaFoldDB" id="A0A564SNQ6"/>
<organism evidence="1 2">
    <name type="scientific">Streptococcus vestibularis</name>
    <dbReference type="NCBI Taxonomy" id="1343"/>
    <lineage>
        <taxon>Bacteria</taxon>
        <taxon>Bacillati</taxon>
        <taxon>Bacillota</taxon>
        <taxon>Bacilli</taxon>
        <taxon>Lactobacillales</taxon>
        <taxon>Streptococcaceae</taxon>
        <taxon>Streptococcus</taxon>
    </lineage>
</organism>
<protein>
    <recommendedName>
        <fullName evidence="3">DUF4115 domain-containing protein</fullName>
    </recommendedName>
</protein>
<dbReference type="EMBL" id="CABHNJ010000017">
    <property type="protein sequence ID" value="VUW96433.1"/>
    <property type="molecule type" value="Genomic_DNA"/>
</dbReference>
<evidence type="ECO:0000313" key="2">
    <source>
        <dbReference type="Proteomes" id="UP000380217"/>
    </source>
</evidence>
<dbReference type="Proteomes" id="UP000380217">
    <property type="component" value="Unassembled WGS sequence"/>
</dbReference>
<evidence type="ECO:0000313" key="1">
    <source>
        <dbReference type="EMBL" id="VUW96433.1"/>
    </source>
</evidence>
<name>A0A564SNQ6_STRVE</name>
<proteinExistence type="predicted"/>
<sequence length="95" mass="10733">MVDFSNVKSSVVLEVELSKNSNDTWFSVDNSDTSESYYLSKTNKSKYSLDFSDKIKTTQIIIAQSSKVNLKVNGESLDLSQLDQNIPSYLTLRIQ</sequence>
<reference evidence="1 2" key="1">
    <citation type="submission" date="2019-07" db="EMBL/GenBank/DDBJ databases">
        <authorList>
            <person name="Hibberd C M."/>
            <person name="Gehrig L. J."/>
            <person name="Chang H.-W."/>
            <person name="Venkatesh S."/>
        </authorList>
    </citation>
    <scope>NUCLEOTIDE SEQUENCE [LARGE SCALE GENOMIC DNA]</scope>
    <source>
        <strain evidence="1">Streptococcus_salivarius_SS_Bg39</strain>
    </source>
</reference>
<gene>
    <name evidence="1" type="ORF">SSSS39_00865</name>
</gene>
<accession>A0A564SNQ6</accession>